<keyword evidence="2" id="KW-1133">Transmembrane helix</keyword>
<feature type="transmembrane region" description="Helical" evidence="2">
    <location>
        <begin position="317"/>
        <end position="333"/>
    </location>
</feature>
<keyword evidence="2" id="KW-0812">Transmembrane</keyword>
<dbReference type="EMBL" id="JARKIF010000005">
    <property type="protein sequence ID" value="KAJ7638428.1"/>
    <property type="molecule type" value="Genomic_DNA"/>
</dbReference>
<feature type="region of interest" description="Disordered" evidence="1">
    <location>
        <begin position="96"/>
        <end position="145"/>
    </location>
</feature>
<feature type="region of interest" description="Disordered" evidence="1">
    <location>
        <begin position="41"/>
        <end position="61"/>
    </location>
</feature>
<feature type="transmembrane region" description="Helical" evidence="2">
    <location>
        <begin position="354"/>
        <end position="377"/>
    </location>
</feature>
<name>A0AAD7C3Y8_9AGAR</name>
<protein>
    <submittedName>
        <fullName evidence="3">Uncharacterized protein</fullName>
    </submittedName>
</protein>
<feature type="compositionally biased region" description="Low complexity" evidence="1">
    <location>
        <begin position="112"/>
        <end position="133"/>
    </location>
</feature>
<feature type="transmembrane region" description="Helical" evidence="2">
    <location>
        <begin position="159"/>
        <end position="181"/>
    </location>
</feature>
<feature type="transmembrane region" description="Helical" evidence="2">
    <location>
        <begin position="72"/>
        <end position="93"/>
    </location>
</feature>
<proteinExistence type="predicted"/>
<gene>
    <name evidence="3" type="ORF">FB45DRAFT_863502</name>
</gene>
<dbReference type="Proteomes" id="UP001221142">
    <property type="component" value="Unassembled WGS sequence"/>
</dbReference>
<accession>A0AAD7C3Y8</accession>
<reference evidence="3" key="1">
    <citation type="submission" date="2023-03" db="EMBL/GenBank/DDBJ databases">
        <title>Massive genome expansion in bonnet fungi (Mycena s.s.) driven by repeated elements and novel gene families across ecological guilds.</title>
        <authorList>
            <consortium name="Lawrence Berkeley National Laboratory"/>
            <person name="Harder C.B."/>
            <person name="Miyauchi S."/>
            <person name="Viragh M."/>
            <person name="Kuo A."/>
            <person name="Thoen E."/>
            <person name="Andreopoulos B."/>
            <person name="Lu D."/>
            <person name="Skrede I."/>
            <person name="Drula E."/>
            <person name="Henrissat B."/>
            <person name="Morin E."/>
            <person name="Kohler A."/>
            <person name="Barry K."/>
            <person name="LaButti K."/>
            <person name="Morin E."/>
            <person name="Salamov A."/>
            <person name="Lipzen A."/>
            <person name="Mereny Z."/>
            <person name="Hegedus B."/>
            <person name="Baldrian P."/>
            <person name="Stursova M."/>
            <person name="Weitz H."/>
            <person name="Taylor A."/>
            <person name="Grigoriev I.V."/>
            <person name="Nagy L.G."/>
            <person name="Martin F."/>
            <person name="Kauserud H."/>
        </authorList>
    </citation>
    <scope>NUCLEOTIDE SEQUENCE</scope>
    <source>
        <strain evidence="3">9284</strain>
    </source>
</reference>
<evidence type="ECO:0000256" key="2">
    <source>
        <dbReference type="SAM" id="Phobius"/>
    </source>
</evidence>
<organism evidence="3 4">
    <name type="scientific">Roridomyces roridus</name>
    <dbReference type="NCBI Taxonomy" id="1738132"/>
    <lineage>
        <taxon>Eukaryota</taxon>
        <taxon>Fungi</taxon>
        <taxon>Dikarya</taxon>
        <taxon>Basidiomycota</taxon>
        <taxon>Agaricomycotina</taxon>
        <taxon>Agaricomycetes</taxon>
        <taxon>Agaricomycetidae</taxon>
        <taxon>Agaricales</taxon>
        <taxon>Marasmiineae</taxon>
        <taxon>Mycenaceae</taxon>
        <taxon>Roridomyces</taxon>
    </lineage>
</organism>
<evidence type="ECO:0000313" key="4">
    <source>
        <dbReference type="Proteomes" id="UP001221142"/>
    </source>
</evidence>
<keyword evidence="4" id="KW-1185">Reference proteome</keyword>
<dbReference type="AlphaFoldDB" id="A0AAD7C3Y8"/>
<evidence type="ECO:0000313" key="3">
    <source>
        <dbReference type="EMBL" id="KAJ7638428.1"/>
    </source>
</evidence>
<comment type="caution">
    <text evidence="3">The sequence shown here is derived from an EMBL/GenBank/DDBJ whole genome shotgun (WGS) entry which is preliminary data.</text>
</comment>
<sequence>MSSMLASFSSSSLFYKAHGPPLLTALVSGAQIASFVLSKLKPPDPIAEPTKSIPAYEPSRTIQQYPEESPTYGIMLMAIVGILGMGIGFWTVFSRKRPPPDDNGGGDEDDNTPGSDNNGSDSDSSDTNTTASGEEPPPPPTPAVECGACKKRRSWFRWFLGWILYILIWSVVPTLLTFAVARVVRHYATDIELALQSPWAKAKYKQAFDYVLQQTSFGAHIRQHWWRAVEFIVRRLNDIGTDPVVILFVNAVPRFIGCGIVHFVIWSVQSNLSRVANPRASLWSRIFALPWLIFPLPSEYPEWIPDNVRLFELSDKNFTRAMVVIYGLISWFHRQTLPVLGFFIQQCCQYSTLLLLDFLIQSVIFCVSVLFWVRYYILNVHSIFVAFFL</sequence>
<feature type="transmembrane region" description="Helical" evidence="2">
    <location>
        <begin position="244"/>
        <end position="268"/>
    </location>
</feature>
<keyword evidence="2" id="KW-0472">Membrane</keyword>
<evidence type="ECO:0000256" key="1">
    <source>
        <dbReference type="SAM" id="MobiDB-lite"/>
    </source>
</evidence>